<feature type="compositionally biased region" description="Pro residues" evidence="1">
    <location>
        <begin position="58"/>
        <end position="80"/>
    </location>
</feature>
<dbReference type="InterPro" id="IPR051567">
    <property type="entry name" value="Unconventional_Myosin_ATPase"/>
</dbReference>
<name>A0A060YZC5_ONCMY</name>
<feature type="domain" description="Unconventional myosin-XV-like" evidence="2">
    <location>
        <begin position="403"/>
        <end position="481"/>
    </location>
</feature>
<feature type="compositionally biased region" description="Pro residues" evidence="1">
    <location>
        <begin position="339"/>
        <end position="351"/>
    </location>
</feature>
<dbReference type="AlphaFoldDB" id="A0A060YZC5"/>
<evidence type="ECO:0000313" key="4">
    <source>
        <dbReference type="Proteomes" id="UP000193380"/>
    </source>
</evidence>
<dbReference type="EMBL" id="FR918682">
    <property type="protein sequence ID" value="CDQ94809.1"/>
    <property type="molecule type" value="Genomic_DNA"/>
</dbReference>
<reference evidence="3" key="1">
    <citation type="journal article" date="2014" name="Nat. Commun.">
        <title>The rainbow trout genome provides novel insights into evolution after whole-genome duplication in vertebrates.</title>
        <authorList>
            <person name="Berthelot C."/>
            <person name="Brunet F."/>
            <person name="Chalopin D."/>
            <person name="Juanchich A."/>
            <person name="Bernard M."/>
            <person name="Noel B."/>
            <person name="Bento P."/>
            <person name="Da Silva C."/>
            <person name="Labadie K."/>
            <person name="Alberti A."/>
            <person name="Aury J.M."/>
            <person name="Louis A."/>
            <person name="Dehais P."/>
            <person name="Bardou P."/>
            <person name="Montfort J."/>
            <person name="Klopp C."/>
            <person name="Cabau C."/>
            <person name="Gaspin C."/>
            <person name="Thorgaard G.H."/>
            <person name="Boussaha M."/>
            <person name="Quillet E."/>
            <person name="Guyomard R."/>
            <person name="Galiana D."/>
            <person name="Bobe J."/>
            <person name="Volff J.N."/>
            <person name="Genet C."/>
            <person name="Wincker P."/>
            <person name="Jaillon O."/>
            <person name="Roest Crollius H."/>
            <person name="Guiguen Y."/>
        </authorList>
    </citation>
    <scope>NUCLEOTIDE SEQUENCE [LARGE SCALE GENOMIC DNA]</scope>
</reference>
<evidence type="ECO:0000313" key="3">
    <source>
        <dbReference type="EMBL" id="CDQ94809.1"/>
    </source>
</evidence>
<feature type="region of interest" description="Disordered" evidence="1">
    <location>
        <begin position="1"/>
        <end position="93"/>
    </location>
</feature>
<dbReference type="STRING" id="8022.A0A060YZC5"/>
<dbReference type="PANTHER" id="PTHR22692:SF16">
    <property type="entry name" value="MYOSIN XVB"/>
    <property type="match status" value="1"/>
</dbReference>
<reference evidence="3" key="2">
    <citation type="submission" date="2014-03" db="EMBL/GenBank/DDBJ databases">
        <authorList>
            <person name="Genoscope - CEA"/>
        </authorList>
    </citation>
    <scope>NUCLEOTIDE SEQUENCE</scope>
</reference>
<dbReference type="PANTHER" id="PTHR22692">
    <property type="entry name" value="MYOSIN VII, XV"/>
    <property type="match status" value="1"/>
</dbReference>
<sequence length="627" mass="70928">MHVHIAQQMTMQAMTMSQQQAQEQQQRQQQQRQQQQRQEQQQQRQEQRRQANRTATPPRAPSPPPPPPLHTNPPTPPPLRTPSQMKTQPQHHIPETNSETLTYLYHVLCVHLIFQPERDVDFASPDQRESFKVKREFFQKIADVESLVLFKTHLPVLSFTLSGSQPKPAAKPLKPRPAPSSPPKQTRPRTPSPPPAPRTLQPPPSPPARDPYTPSPPASPPPPTTSIRDIIKQYQNRPASDPRPFEPVRVPARSFVKKNDPKEEALAILMNKGPVEQQRKWAPPPPIQREPPRQRQPHPAWQSSPPSTRGPRSISNSMKQKQRSLADLFGTQGRSKNLPPAPPKSTPPYPPAIFESLPDPPAKAAPTLNLSGEESVRSQLHKFSASVYFSNSAMPGKLFLRKEVFYPREGFNHPYILKLLCEQIMRDTYSDTCVRITREDRRKMKDLLASFHVGTSISSLQDDTMKKRIVMAARDNWENYFTRLFPVKGGTSGDTQLLGVSHRGIRLMKVARASGINPKHLRLLRSYSYAELLSVELRSADIVEFSLKGEQLQLQSNRAPQITAMVSLFHQELINGSDHMIALKSFVTDDKSLLSFRKGDIIKLLPIDGLQPGEVITLTFDLSFSFS</sequence>
<dbReference type="Gene3D" id="2.30.30.40">
    <property type="entry name" value="SH3 Domains"/>
    <property type="match status" value="1"/>
</dbReference>
<dbReference type="PaxDb" id="8022-A0A060YZC5"/>
<protein>
    <recommendedName>
        <fullName evidence="2">Unconventional myosin-XV-like domain-containing protein</fullName>
    </recommendedName>
</protein>
<evidence type="ECO:0000259" key="2">
    <source>
        <dbReference type="Pfam" id="PF26570"/>
    </source>
</evidence>
<dbReference type="PRINTS" id="PR01217">
    <property type="entry name" value="PRICHEXTENSN"/>
</dbReference>
<feature type="compositionally biased region" description="Low complexity" evidence="1">
    <location>
        <begin position="7"/>
        <end position="44"/>
    </location>
</feature>
<dbReference type="Pfam" id="PF26570">
    <property type="entry name" value="MYO15"/>
    <property type="match status" value="1"/>
</dbReference>
<feature type="region of interest" description="Disordered" evidence="1">
    <location>
        <begin position="161"/>
        <end position="367"/>
    </location>
</feature>
<feature type="non-terminal residue" evidence="3">
    <location>
        <position position="627"/>
    </location>
</feature>
<proteinExistence type="predicted"/>
<feature type="compositionally biased region" description="Pro residues" evidence="1">
    <location>
        <begin position="190"/>
        <end position="224"/>
    </location>
</feature>
<evidence type="ECO:0000256" key="1">
    <source>
        <dbReference type="SAM" id="MobiDB-lite"/>
    </source>
</evidence>
<dbReference type="InterPro" id="IPR059004">
    <property type="entry name" value="MYO15"/>
</dbReference>
<gene>
    <name evidence="3" type="ORF">GSONMT00056623001</name>
</gene>
<dbReference type="Proteomes" id="UP000193380">
    <property type="component" value="Unassembled WGS sequence"/>
</dbReference>
<organism evidence="3 4">
    <name type="scientific">Oncorhynchus mykiss</name>
    <name type="common">Rainbow trout</name>
    <name type="synonym">Salmo gairdneri</name>
    <dbReference type="NCBI Taxonomy" id="8022"/>
    <lineage>
        <taxon>Eukaryota</taxon>
        <taxon>Metazoa</taxon>
        <taxon>Chordata</taxon>
        <taxon>Craniata</taxon>
        <taxon>Vertebrata</taxon>
        <taxon>Euteleostomi</taxon>
        <taxon>Actinopterygii</taxon>
        <taxon>Neopterygii</taxon>
        <taxon>Teleostei</taxon>
        <taxon>Protacanthopterygii</taxon>
        <taxon>Salmoniformes</taxon>
        <taxon>Salmonidae</taxon>
        <taxon>Salmoninae</taxon>
        <taxon>Oncorhynchus</taxon>
    </lineage>
</organism>
<accession>A0A060YZC5</accession>